<reference evidence="1 2" key="1">
    <citation type="submission" date="2010-08" db="EMBL/GenBank/DDBJ databases">
        <authorList>
            <person name="Weinstock G."/>
            <person name="Sodergren E."/>
            <person name="Clifton S."/>
            <person name="Fulton L."/>
            <person name="Fulton B."/>
            <person name="Courtney L."/>
            <person name="Fronick C."/>
            <person name="Harrison M."/>
            <person name="Strong C."/>
            <person name="Farmer C."/>
            <person name="Delahaunty K."/>
            <person name="Markovic C."/>
            <person name="Hall O."/>
            <person name="Minx P."/>
            <person name="Tomlinson C."/>
            <person name="Mitreva M."/>
            <person name="Hou S."/>
            <person name="Chen J."/>
            <person name="Wollam A."/>
            <person name="Pepin K.H."/>
            <person name="Johnson M."/>
            <person name="Bhonagiri V."/>
            <person name="Zhang X."/>
            <person name="Suruliraj S."/>
            <person name="Warren W."/>
            <person name="Chinwalla A."/>
            <person name="Mardis E.R."/>
            <person name="Wilson R.K."/>
        </authorList>
    </citation>
    <scope>NUCLEOTIDE SEQUENCE [LARGE SCALE GENOMIC DNA]</scope>
    <source>
        <strain evidence="1 2">F0204</strain>
    </source>
</reference>
<evidence type="ECO:0000313" key="2">
    <source>
        <dbReference type="Proteomes" id="UP000004097"/>
    </source>
</evidence>
<dbReference type="Proteomes" id="UP000004097">
    <property type="component" value="Unassembled WGS sequence"/>
</dbReference>
<accession>E7MMQ6</accession>
<dbReference type="EMBL" id="AECQ01000013">
    <property type="protein sequence ID" value="EFW24640.1"/>
    <property type="molecule type" value="Genomic_DNA"/>
</dbReference>
<gene>
    <name evidence="1" type="ORF">HMPREF9430_00823</name>
</gene>
<name>E7MMQ6_9FIRM</name>
<organism evidence="1 2">
    <name type="scientific">Solobacterium moorei F0204</name>
    <dbReference type="NCBI Taxonomy" id="706433"/>
    <lineage>
        <taxon>Bacteria</taxon>
        <taxon>Bacillati</taxon>
        <taxon>Bacillota</taxon>
        <taxon>Erysipelotrichia</taxon>
        <taxon>Erysipelotrichales</taxon>
        <taxon>Erysipelotrichaceae</taxon>
        <taxon>Solobacterium</taxon>
    </lineage>
</organism>
<sequence>MHVEIMMGNTVNVYDIEHTICDIIRDRKNHDPKNFQEYGIYI</sequence>
<dbReference type="AlphaFoldDB" id="E7MMQ6"/>
<comment type="caution">
    <text evidence="1">The sequence shown here is derived from an EMBL/GenBank/DDBJ whole genome shotgun (WGS) entry which is preliminary data.</text>
</comment>
<dbReference type="STRING" id="706433.HMPREF9430_00823"/>
<protein>
    <submittedName>
        <fullName evidence="1">Uncharacterized protein</fullName>
    </submittedName>
</protein>
<evidence type="ECO:0000313" key="1">
    <source>
        <dbReference type="EMBL" id="EFW24640.1"/>
    </source>
</evidence>
<proteinExistence type="predicted"/>
<dbReference type="HOGENOM" id="CLU_3257952_0_0_9"/>
<keyword evidence="2" id="KW-1185">Reference proteome</keyword>